<accession>A0A231GT15</accession>
<dbReference type="RefSeq" id="WP_039782012.1">
    <property type="nucleotide sequence ID" value="NZ_JAAXOR010000007.1"/>
</dbReference>
<comment type="caution">
    <text evidence="1">The sequence shown here is derived from an EMBL/GenBank/DDBJ whole genome shotgun (WGS) entry which is preliminary data.</text>
</comment>
<protein>
    <recommendedName>
        <fullName evidence="3">Terminase small subunit</fullName>
    </recommendedName>
</protein>
<evidence type="ECO:0000313" key="1">
    <source>
        <dbReference type="EMBL" id="OXR39722.1"/>
    </source>
</evidence>
<proteinExistence type="predicted"/>
<organism evidence="1 2">
    <name type="scientific">Nocardia cerradoensis</name>
    <dbReference type="NCBI Taxonomy" id="85688"/>
    <lineage>
        <taxon>Bacteria</taxon>
        <taxon>Bacillati</taxon>
        <taxon>Actinomycetota</taxon>
        <taxon>Actinomycetes</taxon>
        <taxon>Mycobacteriales</taxon>
        <taxon>Nocardiaceae</taxon>
        <taxon>Nocardia</taxon>
    </lineage>
</organism>
<sequence length="163" mass="17350">MGKKGKAAGKVDPETRARQQRCLDLKVRGMTYADIAEHEGYAGESGARAAVEAALARAEKQAADVVRPLMVARAEKLWEHGLGVMLEGRDEGDMERFAKGASVADKALARLMRLHGLDTPDVSVQIGAGAGELERLKNDFMLEINKAAGGVLDAELVEPEPGG</sequence>
<evidence type="ECO:0000313" key="2">
    <source>
        <dbReference type="Proteomes" id="UP000215506"/>
    </source>
</evidence>
<gene>
    <name evidence="1" type="ORF">B7C42_08201</name>
</gene>
<reference evidence="1 2" key="1">
    <citation type="submission" date="2017-07" db="EMBL/GenBank/DDBJ databases">
        <title>First draft Genome Sequence of Nocardia cerradoensis isolated from human infection.</title>
        <authorList>
            <person name="Carrasco G."/>
        </authorList>
    </citation>
    <scope>NUCLEOTIDE SEQUENCE [LARGE SCALE GENOMIC DNA]</scope>
    <source>
        <strain evidence="1 2">CNM20130759</strain>
    </source>
</reference>
<keyword evidence="2" id="KW-1185">Reference proteome</keyword>
<dbReference type="AlphaFoldDB" id="A0A231GT15"/>
<dbReference type="EMBL" id="NGAF01000078">
    <property type="protein sequence ID" value="OXR39722.1"/>
    <property type="molecule type" value="Genomic_DNA"/>
</dbReference>
<name>A0A231GT15_9NOCA</name>
<evidence type="ECO:0008006" key="3">
    <source>
        <dbReference type="Google" id="ProtNLM"/>
    </source>
</evidence>
<dbReference type="Proteomes" id="UP000215506">
    <property type="component" value="Unassembled WGS sequence"/>
</dbReference>